<dbReference type="EMBL" id="JAODAN010000002">
    <property type="protein sequence ID" value="KAK1926569.1"/>
    <property type="molecule type" value="Genomic_DNA"/>
</dbReference>
<evidence type="ECO:0000313" key="2">
    <source>
        <dbReference type="EMBL" id="KAK1926569.1"/>
    </source>
</evidence>
<comment type="caution">
    <text evidence="2">The sequence shown here is derived from an EMBL/GenBank/DDBJ whole genome shotgun (WGS) entry which is preliminary data.</text>
</comment>
<gene>
    <name evidence="2" type="ORF">DB88DRAFT_508657</name>
</gene>
<evidence type="ECO:0000256" key="1">
    <source>
        <dbReference type="SAM" id="MobiDB-lite"/>
    </source>
</evidence>
<name>A0AAD9FUR5_PAPLA</name>
<reference evidence="2" key="1">
    <citation type="submission" date="2023-02" db="EMBL/GenBank/DDBJ databases">
        <title>Identification and recombinant expression of a fungal hydrolase from Papiliotrema laurentii that hydrolyzes apple cutin and clears colloidal polyester polyurethane.</title>
        <authorList>
            <consortium name="DOE Joint Genome Institute"/>
            <person name="Roman V.A."/>
            <person name="Bojanowski C."/>
            <person name="Crable B.R."/>
            <person name="Wagner D.N."/>
            <person name="Hung C.S."/>
            <person name="Nadeau L.J."/>
            <person name="Schratz L."/>
            <person name="Haridas S."/>
            <person name="Pangilinan J."/>
            <person name="Lipzen A."/>
            <person name="Na H."/>
            <person name="Yan M."/>
            <person name="Ng V."/>
            <person name="Grigoriev I.V."/>
            <person name="Spatafora J.W."/>
            <person name="Barlow D."/>
            <person name="Biffinger J."/>
            <person name="Kelley-Loughnane N."/>
            <person name="Varaljay V.A."/>
            <person name="Crookes-Goodson W.J."/>
        </authorList>
    </citation>
    <scope>NUCLEOTIDE SEQUENCE</scope>
    <source>
        <strain evidence="2">5307AH</strain>
    </source>
</reference>
<keyword evidence="3" id="KW-1185">Reference proteome</keyword>
<feature type="region of interest" description="Disordered" evidence="1">
    <location>
        <begin position="29"/>
        <end position="51"/>
    </location>
</feature>
<dbReference type="AlphaFoldDB" id="A0AAD9FUR5"/>
<dbReference type="Proteomes" id="UP001182556">
    <property type="component" value="Unassembled WGS sequence"/>
</dbReference>
<sequence length="356" mass="39291">MALATREPQLARPVIQPFDPIDLTRLTVSTSLEPLPRPSHPTPSKALRPPLLLPLPKDDPAMDRPARPQLRIVTDLPPLGFGIKQPIAVRHPTLVKSAPLYAPALTQTFPSLVNVRGWQWELYPGEPHPDTLIINASSPRRLPQLHERHPRLSNNSRGKKGHARRLSDKFKNMLSSFHLKKDDKVDKADRPYHPVKMDKVPVIRLGGAAIIPENLRDENKARKGRPIRPHRSPGTASFLVTRHLESVPSPPASTSSSSTAFSIALKPTFAEKQRVYLGTRDGVDVSHFSNPTTIASEMSSAKRSASCVDELEEGLRGVGAKGELLSHPPLIWVNGLATALTWFDGQRVYDGYAALL</sequence>
<evidence type="ECO:0000313" key="3">
    <source>
        <dbReference type="Proteomes" id="UP001182556"/>
    </source>
</evidence>
<accession>A0AAD9FUR5</accession>
<organism evidence="2 3">
    <name type="scientific">Papiliotrema laurentii</name>
    <name type="common">Cryptococcus laurentii</name>
    <dbReference type="NCBI Taxonomy" id="5418"/>
    <lineage>
        <taxon>Eukaryota</taxon>
        <taxon>Fungi</taxon>
        <taxon>Dikarya</taxon>
        <taxon>Basidiomycota</taxon>
        <taxon>Agaricomycotina</taxon>
        <taxon>Tremellomycetes</taxon>
        <taxon>Tremellales</taxon>
        <taxon>Rhynchogastremaceae</taxon>
        <taxon>Papiliotrema</taxon>
    </lineage>
</organism>
<protein>
    <submittedName>
        <fullName evidence="2">Uncharacterized protein</fullName>
    </submittedName>
</protein>
<proteinExistence type="predicted"/>